<organism evidence="3 4">
    <name type="scientific">Mesobacillus subterraneus</name>
    <dbReference type="NCBI Taxonomy" id="285983"/>
    <lineage>
        <taxon>Bacteria</taxon>
        <taxon>Bacillati</taxon>
        <taxon>Bacillota</taxon>
        <taxon>Bacilli</taxon>
        <taxon>Bacillales</taxon>
        <taxon>Bacillaceae</taxon>
        <taxon>Mesobacillus</taxon>
    </lineage>
</organism>
<accession>A0A0D6ZDK8</accession>
<dbReference type="RefSeq" id="WP_044390271.1">
    <property type="nucleotide sequence ID" value="NZ_JXIQ01000002.1"/>
</dbReference>
<evidence type="ECO:0000313" key="4">
    <source>
        <dbReference type="Proteomes" id="UP000032512"/>
    </source>
</evidence>
<evidence type="ECO:0008006" key="5">
    <source>
        <dbReference type="Google" id="ProtNLM"/>
    </source>
</evidence>
<proteinExistence type="predicted"/>
<dbReference type="EMBL" id="JXIQ01000002">
    <property type="protein sequence ID" value="KIY23889.1"/>
    <property type="molecule type" value="Genomic_DNA"/>
</dbReference>
<keyword evidence="4" id="KW-1185">Reference proteome</keyword>
<name>A0A0D6ZDK8_9BACI</name>
<dbReference type="AlphaFoldDB" id="A0A0D6ZDK8"/>
<evidence type="ECO:0000313" key="3">
    <source>
        <dbReference type="EMBL" id="KIY23889.1"/>
    </source>
</evidence>
<sequence>MKRVLSFILVFTLSLGLLPFAAFAAVDPQDQAFQNYLEEIGMSEEDFLAYLKDWHDYSLEEFETLEELKDYLGAVVSEENLQELLVDYDITEEEFNQLLDKNGATLDEFVFYDDLYFSVSDWLYTEELTPITDEKMQTLLEDYQFASVEELEAFLNSYDDSIENYEYMEDLDFAVAQHYFMESKDDLINTLDSFGLSLAEANNLANHMIVIMENPDVDPEQLFTALEGYGVRLMKFPEFNSASDLSAEDIAEFIDIWDGMLASLDLKVEYYLVKDGVESPVSFASLMQMNSTNDANLLTKILSSNGELLADMVITKEMFDSEFMQVTGENLEDTTQAAAEVKNAADELKKADVKSPAKTVKGGKLPNTASDYLQNTMAGFAMILLGIFVFRKGKAKRV</sequence>
<keyword evidence="1" id="KW-0472">Membrane</keyword>
<keyword evidence="1" id="KW-1133">Transmembrane helix</keyword>
<keyword evidence="2" id="KW-0732">Signal</keyword>
<evidence type="ECO:0000256" key="1">
    <source>
        <dbReference type="SAM" id="Phobius"/>
    </source>
</evidence>
<gene>
    <name evidence="3" type="ORF">UB32_00385</name>
</gene>
<dbReference type="NCBIfam" id="TIGR04383">
    <property type="entry name" value="acidic_w_LPXTA"/>
    <property type="match status" value="2"/>
</dbReference>
<comment type="caution">
    <text evidence="3">The sequence shown here is derived from an EMBL/GenBank/DDBJ whole genome shotgun (WGS) entry which is preliminary data.</text>
</comment>
<dbReference type="NCBIfam" id="TIGR01167">
    <property type="entry name" value="LPXTG_anchor"/>
    <property type="match status" value="1"/>
</dbReference>
<feature type="transmembrane region" description="Helical" evidence="1">
    <location>
        <begin position="372"/>
        <end position="390"/>
    </location>
</feature>
<reference evidence="3 4" key="1">
    <citation type="submission" date="2015-01" db="EMBL/GenBank/DDBJ databases">
        <title>Draft genome sequences of the supercritical CO2 tolerant bacteria Bacillus subterraneus MITOT1 and Bacillus cereus MIT0214.</title>
        <authorList>
            <person name="Peet K.C."/>
            <person name="Thompson J.R."/>
        </authorList>
    </citation>
    <scope>NUCLEOTIDE SEQUENCE [LARGE SCALE GENOMIC DNA]</scope>
    <source>
        <strain evidence="3 4">MITOT1</strain>
    </source>
</reference>
<protein>
    <recommendedName>
        <fullName evidence="5">Processed acidic surface protein</fullName>
    </recommendedName>
</protein>
<feature type="signal peptide" evidence="2">
    <location>
        <begin position="1"/>
        <end position="24"/>
    </location>
</feature>
<dbReference type="InterPro" id="IPR030832">
    <property type="entry name" value="Acidic_LPXTA"/>
</dbReference>
<feature type="chain" id="PRO_5002315897" description="Processed acidic surface protein" evidence="2">
    <location>
        <begin position="25"/>
        <end position="398"/>
    </location>
</feature>
<dbReference type="PATRIC" id="fig|285983.3.peg.2717"/>
<dbReference type="Proteomes" id="UP000032512">
    <property type="component" value="Unassembled WGS sequence"/>
</dbReference>
<evidence type="ECO:0000256" key="2">
    <source>
        <dbReference type="SAM" id="SignalP"/>
    </source>
</evidence>
<keyword evidence="1" id="KW-0812">Transmembrane</keyword>